<sequence>MQWIAMLTMLIDHVGLVFFPGQEIWRIIGRIAFPIYVYALVQGHHYTSSRPKYIMRLAIIAAISQIPYQLALDPGGLNVVVTLVAGALVLYVLERSESLLLSTMLVVAACALMSEFPFDYGAYGLLLILIFRYAQASWLVFLHILLNVMFWFLNNWELQMWSVIPTAMIAYGPHLWKKLESIRVSQWVWRSFYPLHLLAIALLRVFI</sequence>
<feature type="transmembrane region" description="Helical" evidence="1">
    <location>
        <begin position="100"/>
        <end position="118"/>
    </location>
</feature>
<keyword evidence="1" id="KW-0812">Transmembrane</keyword>
<evidence type="ECO:0000313" key="2">
    <source>
        <dbReference type="EMBL" id="KZS43812.1"/>
    </source>
</evidence>
<dbReference type="STRING" id="59843.A3958_26135"/>
<reference evidence="2" key="1">
    <citation type="journal article" date="2016" name="Genome Announc.">
        <title>Draft genomes of two strains of Paenibacillus glucanolyticus with capability to degrade lignocellulose.</title>
        <authorList>
            <person name="Mathews S.L."/>
            <person name="Pawlak J."/>
            <person name="Grunden A.M."/>
        </authorList>
    </citation>
    <scope>NUCLEOTIDE SEQUENCE [LARGE SCALE GENOMIC DNA]</scope>
    <source>
        <strain evidence="2">SLM1</strain>
    </source>
</reference>
<evidence type="ECO:0000256" key="1">
    <source>
        <dbReference type="SAM" id="Phobius"/>
    </source>
</evidence>
<evidence type="ECO:0000313" key="3">
    <source>
        <dbReference type="Proteomes" id="UP000076796"/>
    </source>
</evidence>
<proteinExistence type="predicted"/>
<feature type="transmembrane region" description="Helical" evidence="1">
    <location>
        <begin position="76"/>
        <end position="93"/>
    </location>
</feature>
<keyword evidence="1" id="KW-1133">Transmembrane helix</keyword>
<feature type="transmembrane region" description="Helical" evidence="1">
    <location>
        <begin position="53"/>
        <end position="70"/>
    </location>
</feature>
<protein>
    <submittedName>
        <fullName evidence="2">Conjugal transfer protein TraX</fullName>
    </submittedName>
</protein>
<organism evidence="2 3">
    <name type="scientific">Paenibacillus glucanolyticus</name>
    <dbReference type="NCBI Taxonomy" id="59843"/>
    <lineage>
        <taxon>Bacteria</taxon>
        <taxon>Bacillati</taxon>
        <taxon>Bacillota</taxon>
        <taxon>Bacilli</taxon>
        <taxon>Bacillales</taxon>
        <taxon>Paenibacillaceae</taxon>
        <taxon>Paenibacillus</taxon>
    </lineage>
</organism>
<gene>
    <name evidence="2" type="ORF">AWU65_27405</name>
</gene>
<keyword evidence="1" id="KW-0472">Membrane</keyword>
<dbReference type="Proteomes" id="UP000076796">
    <property type="component" value="Unassembled WGS sequence"/>
</dbReference>
<dbReference type="EMBL" id="LWMH01000002">
    <property type="protein sequence ID" value="KZS43812.1"/>
    <property type="molecule type" value="Genomic_DNA"/>
</dbReference>
<dbReference type="InterPro" id="IPR008875">
    <property type="entry name" value="TraX"/>
</dbReference>
<dbReference type="Pfam" id="PF05857">
    <property type="entry name" value="TraX"/>
    <property type="match status" value="1"/>
</dbReference>
<feature type="transmembrane region" description="Helical" evidence="1">
    <location>
        <begin position="124"/>
        <end position="146"/>
    </location>
</feature>
<accession>A0A163EHQ2</accession>
<dbReference type="AlphaFoldDB" id="A0A163EHQ2"/>
<dbReference type="RefSeq" id="WP_063480047.1">
    <property type="nucleotide sequence ID" value="NZ_CP147845.1"/>
</dbReference>
<feature type="transmembrane region" description="Helical" evidence="1">
    <location>
        <begin position="24"/>
        <end position="41"/>
    </location>
</feature>
<keyword evidence="3" id="KW-1185">Reference proteome</keyword>
<comment type="caution">
    <text evidence="2">The sequence shown here is derived from an EMBL/GenBank/DDBJ whole genome shotgun (WGS) entry which is preliminary data.</text>
</comment>
<dbReference type="GeneID" id="97554639"/>
<name>A0A163EHQ2_9BACL</name>
<dbReference type="OrthoDB" id="9781069at2"/>